<dbReference type="RefSeq" id="XP_022629768.1">
    <property type="nucleotide sequence ID" value="XM_022771160.1"/>
</dbReference>
<dbReference type="HOGENOM" id="CLU_457135_0_0_1"/>
<gene>
    <name evidence="1" type="ORF">LALA0_S08e05270g</name>
</gene>
<accession>A0A0C7MUS1</accession>
<dbReference type="PANTHER" id="PTHR47938">
    <property type="entry name" value="RESPIRATORY COMPLEX I CHAPERONE (CIA84), PUTATIVE (AFU_ORTHOLOGUE AFUA_2G06020)-RELATED"/>
    <property type="match status" value="1"/>
</dbReference>
<dbReference type="EMBL" id="LN736367">
    <property type="protein sequence ID" value="CEP63555.1"/>
    <property type="molecule type" value="Genomic_DNA"/>
</dbReference>
<dbReference type="GO" id="GO:0016071">
    <property type="term" value="P:mRNA metabolic process"/>
    <property type="evidence" value="ECO:0007669"/>
    <property type="project" value="EnsemblFungi"/>
</dbReference>
<organism evidence="1 2">
    <name type="scientific">Lachancea lanzarotensis</name>
    <dbReference type="NCBI Taxonomy" id="1245769"/>
    <lineage>
        <taxon>Eukaryota</taxon>
        <taxon>Fungi</taxon>
        <taxon>Dikarya</taxon>
        <taxon>Ascomycota</taxon>
        <taxon>Saccharomycotina</taxon>
        <taxon>Saccharomycetes</taxon>
        <taxon>Saccharomycetales</taxon>
        <taxon>Saccharomycetaceae</taxon>
        <taxon>Lachancea</taxon>
    </lineage>
</organism>
<dbReference type="GeneID" id="34687067"/>
<dbReference type="PANTHER" id="PTHR47938:SF35">
    <property type="entry name" value="PENTATRICOPEPTIDE REPEAT-CONTAINING PROTEIN 4, MITOCHONDRIAL-RELATED"/>
    <property type="match status" value="1"/>
</dbReference>
<reference evidence="1 2" key="1">
    <citation type="submission" date="2014-12" db="EMBL/GenBank/DDBJ databases">
        <authorList>
            <person name="Neuveglise Cecile"/>
        </authorList>
    </citation>
    <scope>NUCLEOTIDE SEQUENCE [LARGE SCALE GENOMIC DNA]</scope>
    <source>
        <strain evidence="1 2">CBS 12615</strain>
    </source>
</reference>
<proteinExistence type="predicted"/>
<sequence>MNLLSTLASGITKHGLKEPIAVAEKGLYSPTLLKSDKERSWRAATPFKKKTTTEHSSSAQKLRMVGRGSFFERQTAQEFLKPYAAHQFARHTVEPSYDVDYAKANYTALKKLKTSKKSEMLLFNASKGYVEEMIPLLVLLTPREATMSTAKRRFRSEVFTEIPPIPDFAKQPKTFGTYIATLTHSRFYYKKSTMLNGVIPKILRNLIHPSNFKTIELRNVDVFNDVIFFFSERSDYATCRELFAQMKLENVTPNTKTLNLMLRNVLKKSHIRSVKNPLSEALYYLRQMQHHDIQADAVTWTTCYNLLMESLSRGVFLEKLLERGVPITPPLVLAILRSEDLNSSQLLRFLTSNYVPLDTKLFNFCLKTLLIEKKYDTAWAFVDHAHKNAAFKLNHECLNVFLRHFAEKGRLDLALLTFNSAITTYGITTNLHSFDMLAKALSRNGYTRNFPLVLEHLRKSKRAYTDEVQVFSYWLSKAQAISKFNIQRQVTDGDLERTRAILQNARWDSKGMRWDCWNDCSPSLRKVFRFLGCVPQDIKAKPKKARFTTGQVSSEKKHKYKSRVRMLAVRHAMLKRVPYAEDRYAALKKELQERRIIE</sequence>
<dbReference type="GO" id="GO:0070124">
    <property type="term" value="P:mitochondrial translational initiation"/>
    <property type="evidence" value="ECO:0007669"/>
    <property type="project" value="EnsemblFungi"/>
</dbReference>
<dbReference type="InterPro" id="IPR011990">
    <property type="entry name" value="TPR-like_helical_dom_sf"/>
</dbReference>
<evidence type="ECO:0000313" key="1">
    <source>
        <dbReference type="EMBL" id="CEP63555.1"/>
    </source>
</evidence>
<evidence type="ECO:0000313" key="2">
    <source>
        <dbReference type="Proteomes" id="UP000054304"/>
    </source>
</evidence>
<dbReference type="AlphaFoldDB" id="A0A0C7MUS1"/>
<dbReference type="GO" id="GO:0003729">
    <property type="term" value="F:mRNA binding"/>
    <property type="evidence" value="ECO:0007669"/>
    <property type="project" value="TreeGrafter"/>
</dbReference>
<dbReference type="GO" id="GO:0005739">
    <property type="term" value="C:mitochondrion"/>
    <property type="evidence" value="ECO:0007669"/>
    <property type="project" value="TreeGrafter"/>
</dbReference>
<name>A0A0C7MUS1_9SACH</name>
<protein>
    <submittedName>
        <fullName evidence="1">LALA0S08e05270g1_1</fullName>
    </submittedName>
</protein>
<dbReference type="STRING" id="1245769.A0A0C7MUS1"/>
<dbReference type="Proteomes" id="UP000054304">
    <property type="component" value="Unassembled WGS sequence"/>
</dbReference>
<keyword evidence="2" id="KW-1185">Reference proteome</keyword>
<dbReference type="Gene3D" id="1.25.40.10">
    <property type="entry name" value="Tetratricopeptide repeat domain"/>
    <property type="match status" value="2"/>
</dbReference>
<dbReference type="OrthoDB" id="185373at2759"/>